<reference evidence="3" key="1">
    <citation type="submission" date="2018-05" db="EMBL/GenBank/DDBJ databases">
        <authorList>
            <person name="Lanie J.A."/>
            <person name="Ng W.-L."/>
            <person name="Kazmierczak K.M."/>
            <person name="Andrzejewski T.M."/>
            <person name="Davidsen T.M."/>
            <person name="Wayne K.J."/>
            <person name="Tettelin H."/>
            <person name="Glass J.I."/>
            <person name="Rusch D."/>
            <person name="Podicherti R."/>
            <person name="Tsui H.-C.T."/>
            <person name="Winkler M.E."/>
        </authorList>
    </citation>
    <scope>NUCLEOTIDE SEQUENCE</scope>
</reference>
<evidence type="ECO:0000259" key="2">
    <source>
        <dbReference type="PROSITE" id="PS51203"/>
    </source>
</evidence>
<sequence length="136" mass="15919">MTYLTNRKPYTFDSAFPSWLEFDRWDEYLNSGIEDRPLNKYLWDETDNEYKIFVVMPGIDKKDIDIQFKDETLKVKCDKSLSEKEKNFYGVKTEQAFRNFPKGIDASKISAEMENGVLAVTLPKQEASKPKTIDIK</sequence>
<evidence type="ECO:0000313" key="3">
    <source>
        <dbReference type="EMBL" id="SVA77532.1"/>
    </source>
</evidence>
<organism evidence="3">
    <name type="scientific">marine metagenome</name>
    <dbReference type="NCBI Taxonomy" id="408172"/>
    <lineage>
        <taxon>unclassified sequences</taxon>
        <taxon>metagenomes</taxon>
        <taxon>ecological metagenomes</taxon>
    </lineage>
</organism>
<protein>
    <submittedName>
        <fullName evidence="3">Uncharacterized protein</fullName>
    </submittedName>
</protein>
<evidence type="ECO:0000259" key="1">
    <source>
        <dbReference type="PROSITE" id="PS01031"/>
    </source>
</evidence>
<dbReference type="Pfam" id="PF00011">
    <property type="entry name" value="HSP20"/>
    <property type="match status" value="1"/>
</dbReference>
<dbReference type="PROSITE" id="PS51203">
    <property type="entry name" value="CS"/>
    <property type="match status" value="1"/>
</dbReference>
<gene>
    <name evidence="3" type="ORF">METZ01_LOCUS130386</name>
</gene>
<dbReference type="InterPro" id="IPR031107">
    <property type="entry name" value="Small_HSP"/>
</dbReference>
<name>A0A381YLR4_9ZZZZ</name>
<dbReference type="InterPro" id="IPR008978">
    <property type="entry name" value="HSP20-like_chaperone"/>
</dbReference>
<feature type="domain" description="CS" evidence="2">
    <location>
        <begin position="36"/>
        <end position="134"/>
    </location>
</feature>
<dbReference type="EMBL" id="UINC01018455">
    <property type="protein sequence ID" value="SVA77532.1"/>
    <property type="molecule type" value="Genomic_DNA"/>
</dbReference>
<feature type="domain" description="SHSP" evidence="1">
    <location>
        <begin position="32"/>
        <end position="136"/>
    </location>
</feature>
<dbReference type="CDD" id="cd06464">
    <property type="entry name" value="ACD_sHsps-like"/>
    <property type="match status" value="1"/>
</dbReference>
<dbReference type="SUPFAM" id="SSF49764">
    <property type="entry name" value="HSP20-like chaperones"/>
    <property type="match status" value="1"/>
</dbReference>
<dbReference type="PROSITE" id="PS01031">
    <property type="entry name" value="SHSP"/>
    <property type="match status" value="1"/>
</dbReference>
<dbReference type="AlphaFoldDB" id="A0A381YLR4"/>
<dbReference type="InterPro" id="IPR007052">
    <property type="entry name" value="CS_dom"/>
</dbReference>
<dbReference type="InterPro" id="IPR002068">
    <property type="entry name" value="A-crystallin/Hsp20_dom"/>
</dbReference>
<dbReference type="Gene3D" id="2.60.40.790">
    <property type="match status" value="1"/>
</dbReference>
<dbReference type="PANTHER" id="PTHR11527">
    <property type="entry name" value="HEAT-SHOCK PROTEIN 20 FAMILY MEMBER"/>
    <property type="match status" value="1"/>
</dbReference>
<accession>A0A381YLR4</accession>
<proteinExistence type="predicted"/>